<dbReference type="Proteomes" id="UP000264006">
    <property type="component" value="Chromosome"/>
</dbReference>
<organism evidence="2 3">
    <name type="scientific">Euzebya pacifica</name>
    <dbReference type="NCBI Taxonomy" id="1608957"/>
    <lineage>
        <taxon>Bacteria</taxon>
        <taxon>Bacillati</taxon>
        <taxon>Actinomycetota</taxon>
        <taxon>Nitriliruptoria</taxon>
        <taxon>Euzebyales</taxon>
    </lineage>
</organism>
<dbReference type="EMBL" id="CP031165">
    <property type="protein sequence ID" value="AXV08788.1"/>
    <property type="molecule type" value="Genomic_DNA"/>
</dbReference>
<evidence type="ECO:0000313" key="2">
    <source>
        <dbReference type="EMBL" id="AXV08788.1"/>
    </source>
</evidence>
<dbReference type="InterPro" id="IPR013211">
    <property type="entry name" value="LVIVD"/>
</dbReference>
<evidence type="ECO:0000256" key="1">
    <source>
        <dbReference type="SAM" id="SignalP"/>
    </source>
</evidence>
<name>A0A346Y2U1_9ACTN</name>
<feature type="signal peptide" evidence="1">
    <location>
        <begin position="1"/>
        <end position="27"/>
    </location>
</feature>
<dbReference type="Pfam" id="PF08309">
    <property type="entry name" value="LVIVD"/>
    <property type="match status" value="1"/>
</dbReference>
<protein>
    <submittedName>
        <fullName evidence="2">Putative secreted protein</fullName>
    </submittedName>
</protein>
<accession>A0A346Y2U1</accession>
<reference evidence="2 3" key="1">
    <citation type="submission" date="2018-09" db="EMBL/GenBank/DDBJ databases">
        <title>Complete genome sequence of Euzebya sp. DY32-46 isolated from seawater of Pacific Ocean.</title>
        <authorList>
            <person name="Xu L."/>
            <person name="Wu Y.-H."/>
            <person name="Xu X.-W."/>
        </authorList>
    </citation>
    <scope>NUCLEOTIDE SEQUENCE [LARGE SCALE GENOMIC DNA]</scope>
    <source>
        <strain evidence="2 3">DY32-46</strain>
    </source>
</reference>
<dbReference type="OrthoDB" id="5240345at2"/>
<sequence length="490" mass="51326">MTLAMSSRLLAGAVALLLVLGTSGAVALELDPDALLAADPPPGAISDNLEFVANAPEASSAIAVNFIDDTMFVSTVTGIYSYDVADPAAPQLLGVLPMYIWENEDMDLDAERELLFISRDPRGFTTPVAPAQARLFGAVHIIDVSNPALMAQIGFVTLPAGHTSTCVSADPDDVDSCDYLWTGGPYGNTAFGPYGRPIYATDVTDPLNPVTCPEPINTGLMDDGSTGYAHDVQVDGDGVAWVSHEAGVNGYWTAGDHTDPLTGVVRTATPCDPVPYGGGSTPADATPSRFMHNSYRNVDLAIPGEPGSAGAVLMATEENLSSSCASSGRFATYDIRSSLDGSGFADPAGFRMDVLDTWTPEAAEGATGCASAHYFEDRGDGLLAYAFYGQGLRLLDVSDPGDIRQVGYFRPDDASAWAGYWHDGYLYVADNGRGVDILRLDETPDDSASTDPGAMPTLTAPALSAAAAARQVARFEADEVFGYLCAIVVA</sequence>
<keyword evidence="1" id="KW-0732">Signal</keyword>
<keyword evidence="3" id="KW-1185">Reference proteome</keyword>
<dbReference type="RefSeq" id="WP_114593081.1">
    <property type="nucleotide sequence ID" value="NZ_CP031165.1"/>
</dbReference>
<proteinExistence type="predicted"/>
<feature type="chain" id="PRO_5016642373" evidence="1">
    <location>
        <begin position="28"/>
        <end position="490"/>
    </location>
</feature>
<dbReference type="KEGG" id="euz:DVS28_a4121"/>
<evidence type="ECO:0000313" key="3">
    <source>
        <dbReference type="Proteomes" id="UP000264006"/>
    </source>
</evidence>
<dbReference type="AlphaFoldDB" id="A0A346Y2U1"/>
<gene>
    <name evidence="2" type="ORF">DVS28_a4121</name>
</gene>